<evidence type="ECO:0000256" key="5">
    <source>
        <dbReference type="ARBA" id="ARBA00022723"/>
    </source>
</evidence>
<evidence type="ECO:0000256" key="6">
    <source>
        <dbReference type="ARBA" id="ARBA00022759"/>
    </source>
</evidence>
<name>A0A061QJ22_9CHLO</name>
<evidence type="ECO:0000256" key="10">
    <source>
        <dbReference type="ARBA" id="ARBA00023239"/>
    </source>
</evidence>
<keyword evidence="4" id="KW-0540">Nuclease</keyword>
<evidence type="ECO:0000256" key="7">
    <source>
        <dbReference type="ARBA" id="ARBA00022801"/>
    </source>
</evidence>
<keyword evidence="9" id="KW-0464">Manganese</keyword>
<keyword evidence="6" id="KW-0255">Endonuclease</keyword>
<protein>
    <submittedName>
        <fullName evidence="12">Poly-specific endoribonuclease-b-like</fullName>
    </submittedName>
</protein>
<dbReference type="GO" id="GO:0046872">
    <property type="term" value="F:metal ion binding"/>
    <property type="evidence" value="ECO:0007669"/>
    <property type="project" value="UniProtKB-KW"/>
</dbReference>
<dbReference type="GO" id="GO:0003723">
    <property type="term" value="F:RNA binding"/>
    <property type="evidence" value="ECO:0007669"/>
    <property type="project" value="UniProtKB-KW"/>
</dbReference>
<dbReference type="InterPro" id="IPR018998">
    <property type="entry name" value="EndoU_C"/>
</dbReference>
<evidence type="ECO:0000256" key="9">
    <source>
        <dbReference type="ARBA" id="ARBA00023211"/>
    </source>
</evidence>
<dbReference type="GO" id="GO:0004521">
    <property type="term" value="F:RNA endonuclease activity"/>
    <property type="evidence" value="ECO:0007669"/>
    <property type="project" value="InterPro"/>
</dbReference>
<evidence type="ECO:0000256" key="1">
    <source>
        <dbReference type="ARBA" id="ARBA00001936"/>
    </source>
</evidence>
<dbReference type="PANTHER" id="PTHR12439:SF11">
    <property type="entry name" value="URIDYLATE-SPECIFIC ENDORIBONUCLEASE"/>
    <property type="match status" value="1"/>
</dbReference>
<dbReference type="SUPFAM" id="SSF142877">
    <property type="entry name" value="EndoU-like"/>
    <property type="match status" value="1"/>
</dbReference>
<evidence type="ECO:0000256" key="2">
    <source>
        <dbReference type="ARBA" id="ARBA00010168"/>
    </source>
</evidence>
<dbReference type="InterPro" id="IPR037227">
    <property type="entry name" value="EndoU-like"/>
</dbReference>
<evidence type="ECO:0000256" key="8">
    <source>
        <dbReference type="ARBA" id="ARBA00022884"/>
    </source>
</evidence>
<comment type="similarity">
    <text evidence="2">Belongs to the ENDOU family.</text>
</comment>
<keyword evidence="8" id="KW-0694">RNA-binding</keyword>
<gene>
    <name evidence="12" type="ORF">TSPGSL018_28595</name>
</gene>
<reference evidence="12" key="1">
    <citation type="submission" date="2014-05" db="EMBL/GenBank/DDBJ databases">
        <title>The transcriptome of the halophilic microalga Tetraselmis sp. GSL018 isolated from the Great Salt Lake, Utah.</title>
        <authorList>
            <person name="Jinkerson R.E."/>
            <person name="D'Adamo S."/>
            <person name="Posewitz M.C."/>
        </authorList>
    </citation>
    <scope>NUCLEOTIDE SEQUENCE</scope>
    <source>
        <strain evidence="12">GSL018</strain>
    </source>
</reference>
<dbReference type="AlphaFoldDB" id="A0A061QJ22"/>
<dbReference type="InterPro" id="IPR039787">
    <property type="entry name" value="ENDOU"/>
</dbReference>
<comment type="cofactor">
    <cofactor evidence="1">
        <name>Mn(2+)</name>
        <dbReference type="ChEBI" id="CHEBI:29035"/>
    </cofactor>
</comment>
<proteinExistence type="inferred from homology"/>
<evidence type="ECO:0000313" key="12">
    <source>
        <dbReference type="EMBL" id="JAC60592.1"/>
    </source>
</evidence>
<dbReference type="CDD" id="cd21159">
    <property type="entry name" value="XendoU"/>
    <property type="match status" value="1"/>
</dbReference>
<keyword evidence="7" id="KW-0378">Hydrolase</keyword>
<evidence type="ECO:0000256" key="4">
    <source>
        <dbReference type="ARBA" id="ARBA00022722"/>
    </source>
</evidence>
<dbReference type="EMBL" id="GBEZ01026634">
    <property type="protein sequence ID" value="JAC60592.1"/>
    <property type="molecule type" value="Transcribed_RNA"/>
</dbReference>
<keyword evidence="5" id="KW-0479">Metal-binding</keyword>
<comment type="subunit">
    <text evidence="3">Monomer.</text>
</comment>
<dbReference type="GO" id="GO:0016829">
    <property type="term" value="F:lyase activity"/>
    <property type="evidence" value="ECO:0007669"/>
    <property type="project" value="UniProtKB-KW"/>
</dbReference>
<evidence type="ECO:0000259" key="11">
    <source>
        <dbReference type="PROSITE" id="PS51959"/>
    </source>
</evidence>
<dbReference type="Pfam" id="PF09412">
    <property type="entry name" value="XendoU"/>
    <property type="match status" value="1"/>
</dbReference>
<dbReference type="GO" id="GO:0016787">
    <property type="term" value="F:hydrolase activity"/>
    <property type="evidence" value="ECO:0007669"/>
    <property type="project" value="UniProtKB-KW"/>
</dbReference>
<keyword evidence="10" id="KW-0456">Lyase</keyword>
<feature type="domain" description="EndoU" evidence="11">
    <location>
        <begin position="1"/>
        <end position="183"/>
    </location>
</feature>
<organism evidence="12">
    <name type="scientific">Tetraselmis sp. GSL018</name>
    <dbReference type="NCBI Taxonomy" id="582737"/>
    <lineage>
        <taxon>Eukaryota</taxon>
        <taxon>Viridiplantae</taxon>
        <taxon>Chlorophyta</taxon>
        <taxon>core chlorophytes</taxon>
        <taxon>Chlorodendrophyceae</taxon>
        <taxon>Chlorodendrales</taxon>
        <taxon>Chlorodendraceae</taxon>
        <taxon>Tetraselmis</taxon>
    </lineage>
</organism>
<dbReference type="PROSITE" id="PS51959">
    <property type="entry name" value="ENDOU"/>
    <property type="match status" value="1"/>
</dbReference>
<evidence type="ECO:0000256" key="3">
    <source>
        <dbReference type="ARBA" id="ARBA00011245"/>
    </source>
</evidence>
<accession>A0A061QJ22</accession>
<sequence>MDEILQEPVMQYVHKYLQAVGKAPAETDKFARQLYRLWFWSYGRGEARRASSGFEHVFIGEIDSKDGEKAVAGLHNWIQFYFLERSDALDYRGYVLPRKVTGNDAPDGDEQFLSVQFEWMGERKPVSGMFVGVSPEFEFALYTLLYYCGGEDNVVRLGDLEVNVKVYRLDRIGCISTAFPEAA</sequence>
<dbReference type="PANTHER" id="PTHR12439">
    <property type="entry name" value="PLACENTAL PROTEIN 11-RELATED"/>
    <property type="match status" value="1"/>
</dbReference>